<evidence type="ECO:0000313" key="3">
    <source>
        <dbReference type="EMBL" id="THF80780.1"/>
    </source>
</evidence>
<evidence type="ECO:0000256" key="2">
    <source>
        <dbReference type="ARBA" id="ARBA00022737"/>
    </source>
</evidence>
<dbReference type="SUPFAM" id="SSF53335">
    <property type="entry name" value="S-adenosyl-L-methionine-dependent methyltransferases"/>
    <property type="match status" value="1"/>
</dbReference>
<keyword evidence="2" id="KW-0677">Repeat</keyword>
<dbReference type="InterPro" id="IPR018357">
    <property type="entry name" value="Hexapep_transf_CS"/>
</dbReference>
<dbReference type="EMBL" id="SSOB01000010">
    <property type="protein sequence ID" value="THF80780.1"/>
    <property type="molecule type" value="Genomic_DNA"/>
</dbReference>
<proteinExistence type="predicted"/>
<reference evidence="3 4" key="1">
    <citation type="submission" date="2019-04" db="EMBL/GenBank/DDBJ databases">
        <title>Cohnella sp. nov. isolated from preserved vegetables.</title>
        <authorList>
            <person name="Lin S.-Y."/>
            <person name="Hung M.-H."/>
            <person name="Young C.-C."/>
        </authorList>
    </citation>
    <scope>NUCLEOTIDE SEQUENCE [LARGE SCALE GENOMIC DNA]</scope>
    <source>
        <strain evidence="3 4">CC-MHH1044</strain>
    </source>
</reference>
<sequence length="342" mass="38312">MNRNQMINKILSMKNENKLSDKRIVIWGVGTHGKQLSLIIEELGFRVSYFLDSDNEKAGQAYEGIPIFLPDTLLNNSSDYFIFVATTKFDSRIEKKLQQFGYDSDENYYYFCKFPIISLSSAEDYSDELNNSISGKFQGADSKVIFKGKNNRLEIANGVKLEKCTIRFEANNGYLSIGPRSLYRGLINIGNGCEVRIGCDLFVTADCLIMTAEETKVTIGDDCMFATGVQIRTHDSHPIFSVHDGQRINPARSIEIGHHVWLAYSVTLLSGCSIGEGSVIGHSSLVKGNIPNNCIAVGTPAKMIKKDIAWDKAHVGKTFPYSFLHSEYIGNRTYWKETSLFD</sequence>
<dbReference type="SUPFAM" id="SSF51161">
    <property type="entry name" value="Trimeric LpxA-like enzymes"/>
    <property type="match status" value="1"/>
</dbReference>
<comment type="caution">
    <text evidence="3">The sequence shown here is derived from an EMBL/GenBank/DDBJ whole genome shotgun (WGS) entry which is preliminary data.</text>
</comment>
<accession>A0A4S4BZS3</accession>
<dbReference type="OrthoDB" id="9794407at2"/>
<dbReference type="RefSeq" id="WP_136369619.1">
    <property type="nucleotide sequence ID" value="NZ_SSOB01000010.1"/>
</dbReference>
<gene>
    <name evidence="3" type="ORF">E6C55_09860</name>
</gene>
<dbReference type="Gene3D" id="3.40.50.720">
    <property type="entry name" value="NAD(P)-binding Rossmann-like Domain"/>
    <property type="match status" value="1"/>
</dbReference>
<dbReference type="Proteomes" id="UP000310636">
    <property type="component" value="Unassembled WGS sequence"/>
</dbReference>
<organism evidence="3 4">
    <name type="scientific">Cohnella fermenti</name>
    <dbReference type="NCBI Taxonomy" id="2565925"/>
    <lineage>
        <taxon>Bacteria</taxon>
        <taxon>Bacillati</taxon>
        <taxon>Bacillota</taxon>
        <taxon>Bacilli</taxon>
        <taxon>Bacillales</taxon>
        <taxon>Paenibacillaceae</taxon>
        <taxon>Cohnella</taxon>
    </lineage>
</organism>
<dbReference type="InterPro" id="IPR029063">
    <property type="entry name" value="SAM-dependent_MTases_sf"/>
</dbReference>
<dbReference type="PROSITE" id="PS00101">
    <property type="entry name" value="HEXAPEP_TRANSFERASES"/>
    <property type="match status" value="1"/>
</dbReference>
<dbReference type="PANTHER" id="PTHR23416:SF78">
    <property type="entry name" value="LIPOPOLYSACCHARIDE BIOSYNTHESIS O-ACETYL TRANSFERASE WBBJ-RELATED"/>
    <property type="match status" value="1"/>
</dbReference>
<dbReference type="InterPro" id="IPR051159">
    <property type="entry name" value="Hexapeptide_acetyltransf"/>
</dbReference>
<protein>
    <recommendedName>
        <fullName evidence="5">Acyltransferase</fullName>
    </recommendedName>
</protein>
<evidence type="ECO:0000256" key="1">
    <source>
        <dbReference type="ARBA" id="ARBA00022679"/>
    </source>
</evidence>
<evidence type="ECO:0000313" key="4">
    <source>
        <dbReference type="Proteomes" id="UP000310636"/>
    </source>
</evidence>
<dbReference type="PANTHER" id="PTHR23416">
    <property type="entry name" value="SIALIC ACID SYNTHASE-RELATED"/>
    <property type="match status" value="1"/>
</dbReference>
<dbReference type="CDD" id="cd04647">
    <property type="entry name" value="LbH_MAT_like"/>
    <property type="match status" value="1"/>
</dbReference>
<dbReference type="InterPro" id="IPR011004">
    <property type="entry name" value="Trimer_LpxA-like_sf"/>
</dbReference>
<dbReference type="GO" id="GO:0016740">
    <property type="term" value="F:transferase activity"/>
    <property type="evidence" value="ECO:0007669"/>
    <property type="project" value="UniProtKB-KW"/>
</dbReference>
<keyword evidence="4" id="KW-1185">Reference proteome</keyword>
<dbReference type="Gene3D" id="2.160.10.10">
    <property type="entry name" value="Hexapeptide repeat proteins"/>
    <property type="match status" value="1"/>
</dbReference>
<evidence type="ECO:0008006" key="5">
    <source>
        <dbReference type="Google" id="ProtNLM"/>
    </source>
</evidence>
<keyword evidence="1" id="KW-0808">Transferase</keyword>
<name>A0A4S4BZS3_9BACL</name>
<dbReference type="AlphaFoldDB" id="A0A4S4BZS3"/>